<keyword evidence="2 4" id="KW-0479">Metal-binding</keyword>
<reference evidence="7 8" key="1">
    <citation type="submission" date="2017-03" db="EMBL/GenBank/DDBJ databases">
        <title>Genome sequence of Clostridium thermoalcaliphilum DSM 7309.</title>
        <authorList>
            <person name="Poehlein A."/>
            <person name="Daniel R."/>
        </authorList>
    </citation>
    <scope>NUCLEOTIDE SEQUENCE [LARGE SCALE GENOMIC DNA]</scope>
    <source>
        <strain evidence="7 8">DSM 7309</strain>
    </source>
</reference>
<evidence type="ECO:0000256" key="4">
    <source>
        <dbReference type="RuleBase" id="RU000590"/>
    </source>
</evidence>
<keyword evidence="3 7" id="KW-0378">Hydrolase</keyword>
<evidence type="ECO:0000256" key="2">
    <source>
        <dbReference type="ARBA" id="ARBA00022723"/>
    </source>
</evidence>
<keyword evidence="7" id="KW-0645">Protease</keyword>
<dbReference type="EC" id="3.4.11.-" evidence="7"/>
<evidence type="ECO:0000259" key="5">
    <source>
        <dbReference type="Pfam" id="PF00557"/>
    </source>
</evidence>
<dbReference type="EMBL" id="MZGW01000004">
    <property type="protein sequence ID" value="OPJ55623.1"/>
    <property type="molecule type" value="Genomic_DNA"/>
</dbReference>
<proteinExistence type="inferred from homology"/>
<dbReference type="InterPro" id="IPR050659">
    <property type="entry name" value="Peptidase_M24B"/>
</dbReference>
<dbReference type="CDD" id="cd01092">
    <property type="entry name" value="APP-like"/>
    <property type="match status" value="1"/>
</dbReference>
<evidence type="ECO:0000313" key="8">
    <source>
        <dbReference type="Proteomes" id="UP000190140"/>
    </source>
</evidence>
<dbReference type="InterPro" id="IPR036005">
    <property type="entry name" value="Creatinase/aminopeptidase-like"/>
</dbReference>
<keyword evidence="7" id="KW-0031">Aminopeptidase</keyword>
<comment type="caution">
    <text evidence="7">The sequence shown here is derived from an EMBL/GenBank/DDBJ whole genome shotgun (WGS) entry which is preliminary data.</text>
</comment>
<accession>A0A1V4I6P3</accession>
<dbReference type="Pfam" id="PF01321">
    <property type="entry name" value="Creatinase_N"/>
    <property type="match status" value="1"/>
</dbReference>
<dbReference type="SUPFAM" id="SSF53092">
    <property type="entry name" value="Creatinase/prolidase N-terminal domain"/>
    <property type="match status" value="1"/>
</dbReference>
<dbReference type="Proteomes" id="UP000190140">
    <property type="component" value="Unassembled WGS sequence"/>
</dbReference>
<dbReference type="PANTHER" id="PTHR46112">
    <property type="entry name" value="AMINOPEPTIDASE"/>
    <property type="match status" value="1"/>
</dbReference>
<dbReference type="GO" id="GO:0046872">
    <property type="term" value="F:metal ion binding"/>
    <property type="evidence" value="ECO:0007669"/>
    <property type="project" value="UniProtKB-KW"/>
</dbReference>
<organism evidence="7 8">
    <name type="scientific">Alkalithermobacter paradoxus</name>
    <dbReference type="NCBI Taxonomy" id="29349"/>
    <lineage>
        <taxon>Bacteria</taxon>
        <taxon>Bacillati</taxon>
        <taxon>Bacillota</taxon>
        <taxon>Clostridia</taxon>
        <taxon>Peptostreptococcales</taxon>
        <taxon>Tepidibacteraceae</taxon>
        <taxon>Alkalithermobacter</taxon>
    </lineage>
</organism>
<dbReference type="PROSITE" id="PS00491">
    <property type="entry name" value="PROLINE_PEPTIDASE"/>
    <property type="match status" value="1"/>
</dbReference>
<comment type="similarity">
    <text evidence="1 4">Belongs to the peptidase M24B family.</text>
</comment>
<dbReference type="InterPro" id="IPR000994">
    <property type="entry name" value="Pept_M24"/>
</dbReference>
<dbReference type="SUPFAM" id="SSF55920">
    <property type="entry name" value="Creatinase/aminopeptidase"/>
    <property type="match status" value="1"/>
</dbReference>
<keyword evidence="8" id="KW-1185">Reference proteome</keyword>
<feature type="domain" description="Creatinase N-terminal" evidence="6">
    <location>
        <begin position="4"/>
        <end position="127"/>
    </location>
</feature>
<dbReference type="RefSeq" id="WP_079412414.1">
    <property type="nucleotide sequence ID" value="NZ_MZGW01000004.1"/>
</dbReference>
<dbReference type="PANTHER" id="PTHR46112:SF3">
    <property type="entry name" value="AMINOPEPTIDASE YPDF"/>
    <property type="match status" value="1"/>
</dbReference>
<evidence type="ECO:0000259" key="6">
    <source>
        <dbReference type="Pfam" id="PF01321"/>
    </source>
</evidence>
<dbReference type="GO" id="GO:0004177">
    <property type="term" value="F:aminopeptidase activity"/>
    <property type="evidence" value="ECO:0007669"/>
    <property type="project" value="UniProtKB-KW"/>
</dbReference>
<protein>
    <submittedName>
        <fullName evidence="7">Aminopeptidase YpdF</fullName>
        <ecNumber evidence="7">3.4.11.-</ecNumber>
    </submittedName>
</protein>
<evidence type="ECO:0000313" key="7">
    <source>
        <dbReference type="EMBL" id="OPJ55623.1"/>
    </source>
</evidence>
<dbReference type="Gene3D" id="3.40.350.10">
    <property type="entry name" value="Creatinase/prolidase N-terminal domain"/>
    <property type="match status" value="1"/>
</dbReference>
<dbReference type="AlphaFoldDB" id="A0A1V4I6P3"/>
<sequence>MMSRIQNLRKEMKERNLQAVIIYKPQNRRYISGFTGSAGYALITEDKAIFFTDFRYIQQASNQCKDFEILEISKVKSVTEYLNEMNIETLGFEDDFMDFATYSKFTDELKNTKLVPLKGLMLNLRSIKDEEEINMIAKAAQIADKAFEHILSFIKPGVCERDLYLEIEHFMKKNGASGVSFEPIVASGKRSSLPHGVASEKIIEDGDFLTLDFGCIYNGYCSDMTRTIVVGKASDEQKKIYNIVLEAQTKALEAVRPGITGEELDKIARDIITKEGYGDKFGHGLGHGVGLEVHELPHVNSIGKDPLRAGMVITDEPGIYIPDFGGVRIEDLILVTEEGYKVLSNSPKELIELKY</sequence>
<feature type="domain" description="Peptidase M24" evidence="5">
    <location>
        <begin position="135"/>
        <end position="337"/>
    </location>
</feature>
<name>A0A1V4I6P3_9FIRM</name>
<dbReference type="InterPro" id="IPR029149">
    <property type="entry name" value="Creatin/AminoP/Spt16_N"/>
</dbReference>
<evidence type="ECO:0000256" key="3">
    <source>
        <dbReference type="ARBA" id="ARBA00022801"/>
    </source>
</evidence>
<dbReference type="STRING" id="29349.CLOTH_13820"/>
<dbReference type="InterPro" id="IPR001131">
    <property type="entry name" value="Peptidase_M24B_aminopep-P_CS"/>
</dbReference>
<dbReference type="Pfam" id="PF00557">
    <property type="entry name" value="Peptidase_M24"/>
    <property type="match status" value="1"/>
</dbReference>
<dbReference type="FunFam" id="3.90.230.10:FF:000014">
    <property type="entry name" value="Aminopeptidase P family protein"/>
    <property type="match status" value="1"/>
</dbReference>
<gene>
    <name evidence="7" type="primary">ypdF</name>
    <name evidence="7" type="ORF">CLOTH_13820</name>
</gene>
<dbReference type="InterPro" id="IPR000587">
    <property type="entry name" value="Creatinase_N"/>
</dbReference>
<dbReference type="Gene3D" id="3.90.230.10">
    <property type="entry name" value="Creatinase/methionine aminopeptidase superfamily"/>
    <property type="match status" value="1"/>
</dbReference>
<evidence type="ECO:0000256" key="1">
    <source>
        <dbReference type="ARBA" id="ARBA00008766"/>
    </source>
</evidence>